<feature type="transmembrane region" description="Helical" evidence="1">
    <location>
        <begin position="58"/>
        <end position="80"/>
    </location>
</feature>
<feature type="transmembrane region" description="Helical" evidence="1">
    <location>
        <begin position="20"/>
        <end position="43"/>
    </location>
</feature>
<evidence type="ECO:0000313" key="4">
    <source>
        <dbReference type="Proteomes" id="UP000176803"/>
    </source>
</evidence>
<comment type="caution">
    <text evidence="3">The sequence shown here is derived from an EMBL/GenBank/DDBJ whole genome shotgun (WGS) entry which is preliminary data.</text>
</comment>
<keyword evidence="1" id="KW-0472">Membrane</keyword>
<dbReference type="AlphaFoldDB" id="A0A1F7I4A4"/>
<sequence>MYNFMYNSGWRDVFQNQGQFLGGFMMAGFGIILLVVAIWTLFWKGLALWKAARSGSKWWFVVLLLVNTLGILEILYIYIFSNKGGIRKMMQPAKPIASAIEDEKDATVV</sequence>
<reference evidence="3 4" key="1">
    <citation type="journal article" date="2016" name="Nat. Commun.">
        <title>Thousands of microbial genomes shed light on interconnected biogeochemical processes in an aquifer system.</title>
        <authorList>
            <person name="Anantharaman K."/>
            <person name="Brown C.T."/>
            <person name="Hug L.A."/>
            <person name="Sharon I."/>
            <person name="Castelle C.J."/>
            <person name="Probst A.J."/>
            <person name="Thomas B.C."/>
            <person name="Singh A."/>
            <person name="Wilkins M.J."/>
            <person name="Karaoz U."/>
            <person name="Brodie E.L."/>
            <person name="Williams K.H."/>
            <person name="Hubbard S.S."/>
            <person name="Banfield J.F."/>
        </authorList>
    </citation>
    <scope>NUCLEOTIDE SEQUENCE [LARGE SCALE GENOMIC DNA]</scope>
</reference>
<evidence type="ECO:0000256" key="1">
    <source>
        <dbReference type="SAM" id="Phobius"/>
    </source>
</evidence>
<keyword evidence="1" id="KW-1133">Transmembrane helix</keyword>
<dbReference type="Proteomes" id="UP000176803">
    <property type="component" value="Unassembled WGS sequence"/>
</dbReference>
<protein>
    <recommendedName>
        <fullName evidence="2">DUF5652 domain-containing protein</fullName>
    </recommendedName>
</protein>
<evidence type="ECO:0000313" key="3">
    <source>
        <dbReference type="EMBL" id="OGK38168.1"/>
    </source>
</evidence>
<name>A0A1F7I4A4_9BACT</name>
<dbReference type="EMBL" id="MGAC01000021">
    <property type="protein sequence ID" value="OGK38168.1"/>
    <property type="molecule type" value="Genomic_DNA"/>
</dbReference>
<accession>A0A1F7I4A4</accession>
<proteinExistence type="predicted"/>
<organism evidence="3 4">
    <name type="scientific">Candidatus Roizmanbacteria bacterium RIFCSPHIGHO2_12_FULL_41_11</name>
    <dbReference type="NCBI Taxonomy" id="1802052"/>
    <lineage>
        <taxon>Bacteria</taxon>
        <taxon>Candidatus Roizmaniibacteriota</taxon>
    </lineage>
</organism>
<keyword evidence="1" id="KW-0812">Transmembrane</keyword>
<evidence type="ECO:0000259" key="2">
    <source>
        <dbReference type="Pfam" id="PF18893"/>
    </source>
</evidence>
<dbReference type="Pfam" id="PF18893">
    <property type="entry name" value="DUF5652"/>
    <property type="match status" value="1"/>
</dbReference>
<feature type="domain" description="DUF5652" evidence="2">
    <location>
        <begin position="32"/>
        <end position="83"/>
    </location>
</feature>
<gene>
    <name evidence="3" type="ORF">A3F03_00320</name>
</gene>
<dbReference type="InterPro" id="IPR043712">
    <property type="entry name" value="DUF5652"/>
</dbReference>